<proteinExistence type="predicted"/>
<dbReference type="Pfam" id="PF13086">
    <property type="entry name" value="AAA_11"/>
    <property type="match status" value="1"/>
</dbReference>
<comment type="caution">
    <text evidence="2">The sequence shown here is derived from an EMBL/GenBank/DDBJ whole genome shotgun (WGS) entry which is preliminary data.</text>
</comment>
<dbReference type="PANTHER" id="PTHR10887:SF495">
    <property type="entry name" value="HELICASE SENATAXIN ISOFORM X1-RELATED"/>
    <property type="match status" value="1"/>
</dbReference>
<dbReference type="Gene3D" id="3.40.50.300">
    <property type="entry name" value="P-loop containing nucleotide triphosphate hydrolases"/>
    <property type="match status" value="1"/>
</dbReference>
<evidence type="ECO:0000313" key="2">
    <source>
        <dbReference type="EMBL" id="GHO89183.1"/>
    </source>
</evidence>
<accession>A0ABQ3VUF0</accession>
<dbReference type="RefSeq" id="WP_201366710.1">
    <property type="nucleotide sequence ID" value="NZ_BNJJ01000032.1"/>
</dbReference>
<gene>
    <name evidence="2" type="ORF">KSZ_71890</name>
</gene>
<dbReference type="PANTHER" id="PTHR10887">
    <property type="entry name" value="DNA2/NAM7 HELICASE FAMILY"/>
    <property type="match status" value="1"/>
</dbReference>
<name>A0ABQ3VUF0_9CHLR</name>
<evidence type="ECO:0000313" key="3">
    <source>
        <dbReference type="Proteomes" id="UP000635565"/>
    </source>
</evidence>
<protein>
    <recommendedName>
        <fullName evidence="1">DNA2/NAM7 helicase helicase domain-containing protein</fullName>
    </recommendedName>
</protein>
<dbReference type="InterPro" id="IPR041677">
    <property type="entry name" value="DNA2/NAM7_AAA_11"/>
</dbReference>
<sequence length="247" mass="27065">MNAVLTLSQMLHEMDRALDDEIKEKSNSKQTKYIAQDGKLLSEEGGHYIYRFTLAEPADLQDDVPLSVVNDTAHPMRCIVVTSTGSTLTIACDKPLPAELLQCIELCDDSTELIKRLRSALKEVNEGEAQLGSKCFKLVPYRSAIDTTNVQFGKYQPRPRQKQAVQKSLGGEVSFIVGPPGTGKTDTLAAIALKHLQTGCSVLIAAQTNIAVDTAIMRLCDFCLSTNNKHFLANGQVVRYAPLKRPS</sequence>
<dbReference type="EMBL" id="BNJJ01000032">
    <property type="protein sequence ID" value="GHO89183.1"/>
    <property type="molecule type" value="Genomic_DNA"/>
</dbReference>
<dbReference type="Proteomes" id="UP000635565">
    <property type="component" value="Unassembled WGS sequence"/>
</dbReference>
<dbReference type="InterPro" id="IPR045055">
    <property type="entry name" value="DNA2/NAM7-like"/>
</dbReference>
<dbReference type="SUPFAM" id="SSF52540">
    <property type="entry name" value="P-loop containing nucleoside triphosphate hydrolases"/>
    <property type="match status" value="1"/>
</dbReference>
<dbReference type="InterPro" id="IPR027417">
    <property type="entry name" value="P-loop_NTPase"/>
</dbReference>
<reference evidence="2 3" key="1">
    <citation type="journal article" date="2021" name="Int. J. Syst. Evol. Microbiol.">
        <title>Reticulibacter mediterranei gen. nov., sp. nov., within the new family Reticulibacteraceae fam. nov., and Ktedonospora formicarum gen. nov., sp. nov., Ktedonobacter robiniae sp. nov., Dictyobacter formicarum sp. nov. and Dictyobacter arantiisoli sp. nov., belonging to the class Ktedonobacteria.</title>
        <authorList>
            <person name="Yabe S."/>
            <person name="Zheng Y."/>
            <person name="Wang C.M."/>
            <person name="Sakai Y."/>
            <person name="Abe K."/>
            <person name="Yokota A."/>
            <person name="Donadio S."/>
            <person name="Cavaletti L."/>
            <person name="Monciardini P."/>
        </authorList>
    </citation>
    <scope>NUCLEOTIDE SEQUENCE [LARGE SCALE GENOMIC DNA]</scope>
    <source>
        <strain evidence="2 3">SOSP1-9</strain>
    </source>
</reference>
<organism evidence="2 3">
    <name type="scientific">Dictyobacter formicarum</name>
    <dbReference type="NCBI Taxonomy" id="2778368"/>
    <lineage>
        <taxon>Bacteria</taxon>
        <taxon>Bacillati</taxon>
        <taxon>Chloroflexota</taxon>
        <taxon>Ktedonobacteria</taxon>
        <taxon>Ktedonobacterales</taxon>
        <taxon>Dictyobacteraceae</taxon>
        <taxon>Dictyobacter</taxon>
    </lineage>
</organism>
<evidence type="ECO:0000259" key="1">
    <source>
        <dbReference type="Pfam" id="PF13086"/>
    </source>
</evidence>
<feature type="domain" description="DNA2/NAM7 helicase helicase" evidence="1">
    <location>
        <begin position="160"/>
        <end position="226"/>
    </location>
</feature>
<keyword evidence="3" id="KW-1185">Reference proteome</keyword>